<name>A0A8S5RSJ7_9CAUD</name>
<organism evidence="1">
    <name type="scientific">Siphoviridae sp. ctES717</name>
    <dbReference type="NCBI Taxonomy" id="2827564"/>
    <lineage>
        <taxon>Viruses</taxon>
        <taxon>Duplodnaviria</taxon>
        <taxon>Heunggongvirae</taxon>
        <taxon>Uroviricota</taxon>
        <taxon>Caudoviricetes</taxon>
    </lineage>
</organism>
<protein>
    <submittedName>
        <fullName evidence="1">Uncharacterized protein</fullName>
    </submittedName>
</protein>
<accession>A0A8S5RSJ7</accession>
<reference evidence="1" key="1">
    <citation type="journal article" date="2021" name="Proc. Natl. Acad. Sci. U.S.A.">
        <title>A Catalog of Tens of Thousands of Viruses from Human Metagenomes Reveals Hidden Associations with Chronic Diseases.</title>
        <authorList>
            <person name="Tisza M.J."/>
            <person name="Buck C.B."/>
        </authorList>
    </citation>
    <scope>NUCLEOTIDE SEQUENCE</scope>
    <source>
        <strain evidence="1">CtES717</strain>
    </source>
</reference>
<evidence type="ECO:0000313" key="1">
    <source>
        <dbReference type="EMBL" id="DAE92241.1"/>
    </source>
</evidence>
<sequence length="29" mass="3688">MFDIFRHCLYNLINKRNAFLLRGEFKWKN</sequence>
<dbReference type="EMBL" id="BK057795">
    <property type="protein sequence ID" value="DAE92241.1"/>
    <property type="molecule type" value="Genomic_DNA"/>
</dbReference>
<proteinExistence type="predicted"/>